<evidence type="ECO:0000313" key="2">
    <source>
        <dbReference type="EMBL" id="MFC4854808.1"/>
    </source>
</evidence>
<accession>A0ABV9S1V8</accession>
<gene>
    <name evidence="2" type="ORF">ACFPCV_14970</name>
</gene>
<name>A0ABV9S1V8_9PSEU</name>
<evidence type="ECO:0000256" key="1">
    <source>
        <dbReference type="SAM" id="Phobius"/>
    </source>
</evidence>
<proteinExistence type="predicted"/>
<feature type="transmembrane region" description="Helical" evidence="1">
    <location>
        <begin position="39"/>
        <end position="59"/>
    </location>
</feature>
<comment type="caution">
    <text evidence="2">The sequence shown here is derived from an EMBL/GenBank/DDBJ whole genome shotgun (WGS) entry which is preliminary data.</text>
</comment>
<evidence type="ECO:0000313" key="3">
    <source>
        <dbReference type="Proteomes" id="UP001595859"/>
    </source>
</evidence>
<sequence length="150" mass="16626">MTRVVRGADGRMWTIRGEMEWRQPATDDDFEHDVSVGNLSAFLLLALVVSLAVVLVVAIPDDVVAPWSSKMLWLGLLIVLAILFFPARWALRRPWTVVAETGDNGEGEPEERWVGIVRGLFTVRGQVNRIAKDIQLDSQPGLEGPLQPVA</sequence>
<protein>
    <submittedName>
        <fullName evidence="2">DUF983 domain-containing protein</fullName>
    </submittedName>
</protein>
<keyword evidence="3" id="KW-1185">Reference proteome</keyword>
<keyword evidence="1" id="KW-1133">Transmembrane helix</keyword>
<feature type="transmembrane region" description="Helical" evidence="1">
    <location>
        <begin position="71"/>
        <end position="91"/>
    </location>
</feature>
<keyword evidence="1" id="KW-0472">Membrane</keyword>
<keyword evidence="1" id="KW-0812">Transmembrane</keyword>
<dbReference type="EMBL" id="JBHSIS010000006">
    <property type="protein sequence ID" value="MFC4854808.1"/>
    <property type="molecule type" value="Genomic_DNA"/>
</dbReference>
<dbReference type="Proteomes" id="UP001595859">
    <property type="component" value="Unassembled WGS sequence"/>
</dbReference>
<reference evidence="3" key="1">
    <citation type="journal article" date="2019" name="Int. J. Syst. Evol. Microbiol.">
        <title>The Global Catalogue of Microorganisms (GCM) 10K type strain sequencing project: providing services to taxonomists for standard genome sequencing and annotation.</title>
        <authorList>
            <consortium name="The Broad Institute Genomics Platform"/>
            <consortium name="The Broad Institute Genome Sequencing Center for Infectious Disease"/>
            <person name="Wu L."/>
            <person name="Ma J."/>
        </authorList>
    </citation>
    <scope>NUCLEOTIDE SEQUENCE [LARGE SCALE GENOMIC DNA]</scope>
    <source>
        <strain evidence="3">ZS-22-S1</strain>
    </source>
</reference>
<dbReference type="RefSeq" id="WP_378056733.1">
    <property type="nucleotide sequence ID" value="NZ_JBHSIS010000006.1"/>
</dbReference>
<organism evidence="2 3">
    <name type="scientific">Actinophytocola glycyrrhizae</name>
    <dbReference type="NCBI Taxonomy" id="2044873"/>
    <lineage>
        <taxon>Bacteria</taxon>
        <taxon>Bacillati</taxon>
        <taxon>Actinomycetota</taxon>
        <taxon>Actinomycetes</taxon>
        <taxon>Pseudonocardiales</taxon>
        <taxon>Pseudonocardiaceae</taxon>
    </lineage>
</organism>